<dbReference type="Proteomes" id="UP001597525">
    <property type="component" value="Unassembled WGS sequence"/>
</dbReference>
<dbReference type="RefSeq" id="WP_320186495.1">
    <property type="nucleotide sequence ID" value="NZ_CP138332.1"/>
</dbReference>
<dbReference type="EMBL" id="JBHUPB010000012">
    <property type="protein sequence ID" value="MFD2969282.1"/>
    <property type="molecule type" value="Genomic_DNA"/>
</dbReference>
<evidence type="ECO:0000256" key="1">
    <source>
        <dbReference type="SAM" id="SignalP"/>
    </source>
</evidence>
<accession>A0ABW6BJ28</accession>
<evidence type="ECO:0000313" key="3">
    <source>
        <dbReference type="Proteomes" id="UP001597525"/>
    </source>
</evidence>
<name>A0ABW6BJ28_9SPHI</name>
<proteinExistence type="predicted"/>
<sequence>MKTYRNICALRRGIMLFTMLLFIAASCTSVGSNKKTSTESQLADSSKNVDTASADSMALLQLTKRMVQWAEEEQIGSDFVPVDPKNGDSSYRQLDMEKHKERLDELRATQLFSASFIDNYNQIAKQINQKMLENKLVWNEGELPPFGTGVSPWCNCQDRPDDYQDQLRIGDVKPDGASYAYQWNMGNDLNVATKAVKEGDKWKISWMDGFDYRKMMSTFQLQP</sequence>
<comment type="caution">
    <text evidence="2">The sequence shown here is derived from an EMBL/GenBank/DDBJ whole genome shotgun (WGS) entry which is preliminary data.</text>
</comment>
<gene>
    <name evidence="2" type="ORF">ACFS7Y_17945</name>
</gene>
<evidence type="ECO:0000313" key="2">
    <source>
        <dbReference type="EMBL" id="MFD2969282.1"/>
    </source>
</evidence>
<reference evidence="3" key="1">
    <citation type="journal article" date="2019" name="Int. J. Syst. Evol. Microbiol.">
        <title>The Global Catalogue of Microorganisms (GCM) 10K type strain sequencing project: providing services to taxonomists for standard genome sequencing and annotation.</title>
        <authorList>
            <consortium name="The Broad Institute Genomics Platform"/>
            <consortium name="The Broad Institute Genome Sequencing Center for Infectious Disease"/>
            <person name="Wu L."/>
            <person name="Ma J."/>
        </authorList>
    </citation>
    <scope>NUCLEOTIDE SEQUENCE [LARGE SCALE GENOMIC DNA]</scope>
    <source>
        <strain evidence="3">KCTC 22814</strain>
    </source>
</reference>
<feature type="chain" id="PRO_5046676754" description="DUF3828 domain-containing protein" evidence="1">
    <location>
        <begin position="32"/>
        <end position="223"/>
    </location>
</feature>
<evidence type="ECO:0008006" key="4">
    <source>
        <dbReference type="Google" id="ProtNLM"/>
    </source>
</evidence>
<keyword evidence="1" id="KW-0732">Signal</keyword>
<keyword evidence="3" id="KW-1185">Reference proteome</keyword>
<protein>
    <recommendedName>
        <fullName evidence="4">DUF3828 domain-containing protein</fullName>
    </recommendedName>
</protein>
<dbReference type="PROSITE" id="PS51257">
    <property type="entry name" value="PROKAR_LIPOPROTEIN"/>
    <property type="match status" value="1"/>
</dbReference>
<feature type="signal peptide" evidence="1">
    <location>
        <begin position="1"/>
        <end position="31"/>
    </location>
</feature>
<organism evidence="2 3">
    <name type="scientific">Sphingobacterium bambusae</name>
    <dbReference type="NCBI Taxonomy" id="662858"/>
    <lineage>
        <taxon>Bacteria</taxon>
        <taxon>Pseudomonadati</taxon>
        <taxon>Bacteroidota</taxon>
        <taxon>Sphingobacteriia</taxon>
        <taxon>Sphingobacteriales</taxon>
        <taxon>Sphingobacteriaceae</taxon>
        <taxon>Sphingobacterium</taxon>
    </lineage>
</organism>